<dbReference type="EMBL" id="JAIWYP010000008">
    <property type="protein sequence ID" value="KAH3788868.1"/>
    <property type="molecule type" value="Genomic_DNA"/>
</dbReference>
<proteinExistence type="predicted"/>
<organism evidence="1 2">
    <name type="scientific">Dreissena polymorpha</name>
    <name type="common">Zebra mussel</name>
    <name type="synonym">Mytilus polymorpha</name>
    <dbReference type="NCBI Taxonomy" id="45954"/>
    <lineage>
        <taxon>Eukaryota</taxon>
        <taxon>Metazoa</taxon>
        <taxon>Spiralia</taxon>
        <taxon>Lophotrochozoa</taxon>
        <taxon>Mollusca</taxon>
        <taxon>Bivalvia</taxon>
        <taxon>Autobranchia</taxon>
        <taxon>Heteroconchia</taxon>
        <taxon>Euheterodonta</taxon>
        <taxon>Imparidentia</taxon>
        <taxon>Neoheterodontei</taxon>
        <taxon>Myida</taxon>
        <taxon>Dreissenoidea</taxon>
        <taxon>Dreissenidae</taxon>
        <taxon>Dreissena</taxon>
    </lineage>
</organism>
<gene>
    <name evidence="1" type="ORF">DPMN_167031</name>
</gene>
<keyword evidence="2" id="KW-1185">Reference proteome</keyword>
<dbReference type="Proteomes" id="UP000828390">
    <property type="component" value="Unassembled WGS sequence"/>
</dbReference>
<dbReference type="AlphaFoldDB" id="A0A9D4IYE8"/>
<accession>A0A9D4IYE8</accession>
<evidence type="ECO:0000313" key="1">
    <source>
        <dbReference type="EMBL" id="KAH3788868.1"/>
    </source>
</evidence>
<comment type="caution">
    <text evidence="1">The sequence shown here is derived from an EMBL/GenBank/DDBJ whole genome shotgun (WGS) entry which is preliminary data.</text>
</comment>
<reference evidence="1" key="1">
    <citation type="journal article" date="2019" name="bioRxiv">
        <title>The Genome of the Zebra Mussel, Dreissena polymorpha: A Resource for Invasive Species Research.</title>
        <authorList>
            <person name="McCartney M.A."/>
            <person name="Auch B."/>
            <person name="Kono T."/>
            <person name="Mallez S."/>
            <person name="Zhang Y."/>
            <person name="Obille A."/>
            <person name="Becker A."/>
            <person name="Abrahante J.E."/>
            <person name="Garbe J."/>
            <person name="Badalamenti J.P."/>
            <person name="Herman A."/>
            <person name="Mangelson H."/>
            <person name="Liachko I."/>
            <person name="Sullivan S."/>
            <person name="Sone E.D."/>
            <person name="Koren S."/>
            <person name="Silverstein K.A.T."/>
            <person name="Beckman K.B."/>
            <person name="Gohl D.M."/>
        </authorList>
    </citation>
    <scope>NUCLEOTIDE SEQUENCE</scope>
    <source>
        <strain evidence="1">Duluth1</strain>
        <tissue evidence="1">Whole animal</tissue>
    </source>
</reference>
<protein>
    <submittedName>
        <fullName evidence="1">Uncharacterized protein</fullName>
    </submittedName>
</protein>
<sequence length="92" mass="10921">MDAPNEPRSVKKGIDFSEGHRYVRFDEGRLKEVDDGRAYPNREEVPMKHRWASMKQRVSLKNWTSIPILELELDINWIQHPTKFGEDQLKKT</sequence>
<name>A0A9D4IYE8_DREPO</name>
<evidence type="ECO:0000313" key="2">
    <source>
        <dbReference type="Proteomes" id="UP000828390"/>
    </source>
</evidence>
<reference evidence="1" key="2">
    <citation type="submission" date="2020-11" db="EMBL/GenBank/DDBJ databases">
        <authorList>
            <person name="McCartney M.A."/>
            <person name="Auch B."/>
            <person name="Kono T."/>
            <person name="Mallez S."/>
            <person name="Becker A."/>
            <person name="Gohl D.M."/>
            <person name="Silverstein K.A.T."/>
            <person name="Koren S."/>
            <person name="Bechman K.B."/>
            <person name="Herman A."/>
            <person name="Abrahante J.E."/>
            <person name="Garbe J."/>
        </authorList>
    </citation>
    <scope>NUCLEOTIDE SEQUENCE</scope>
    <source>
        <strain evidence="1">Duluth1</strain>
        <tissue evidence="1">Whole animal</tissue>
    </source>
</reference>